<protein>
    <submittedName>
        <fullName evidence="1">Uncharacterized protein</fullName>
    </submittedName>
</protein>
<reference evidence="2" key="1">
    <citation type="submission" date="2017-10" db="EMBL/GenBank/DDBJ databases">
        <authorList>
            <person name="Regsiter A."/>
            <person name="William W."/>
        </authorList>
    </citation>
    <scope>NUCLEOTIDE SEQUENCE [LARGE SCALE GENOMIC DNA]</scope>
</reference>
<evidence type="ECO:0000313" key="2">
    <source>
        <dbReference type="Proteomes" id="UP000233769"/>
    </source>
</evidence>
<organism evidence="1 2">
    <name type="scientific">Methylorubrum extorquens</name>
    <name type="common">Methylobacterium dichloromethanicum</name>
    <name type="synonym">Methylobacterium extorquens</name>
    <dbReference type="NCBI Taxonomy" id="408"/>
    <lineage>
        <taxon>Bacteria</taxon>
        <taxon>Pseudomonadati</taxon>
        <taxon>Pseudomonadota</taxon>
        <taxon>Alphaproteobacteria</taxon>
        <taxon>Hyphomicrobiales</taxon>
        <taxon>Methylobacteriaceae</taxon>
        <taxon>Methylorubrum</taxon>
    </lineage>
</organism>
<evidence type="ECO:0000313" key="1">
    <source>
        <dbReference type="EMBL" id="SOR29651.1"/>
    </source>
</evidence>
<accession>A0A2N9AQL6</accession>
<dbReference type="Proteomes" id="UP000233769">
    <property type="component" value="Chromosome tk0001"/>
</dbReference>
<gene>
    <name evidence="1" type="ORF">TK0001_3049</name>
</gene>
<proteinExistence type="predicted"/>
<dbReference type="AlphaFoldDB" id="A0A2N9AQL6"/>
<sequence length="175" mass="18881">MPMGRLASRSMVRITSMRSGSFSRARWLMLMRNTSAPAWNSFSIISGVSDAGPRVATILVRRERFKGASIIPAGPASRGNRVRERPGGWVARGRAPMAGRGLGGQKHPLAREVKAGASTHFNPKADTGTFSLARHCLLFNFPRSKRLRAAQRNSGVIDAACCWKVIGSLAVPLVA</sequence>
<dbReference type="EMBL" id="LT962688">
    <property type="protein sequence ID" value="SOR29651.1"/>
    <property type="molecule type" value="Genomic_DNA"/>
</dbReference>
<name>A0A2N9AQL6_METEX</name>